<feature type="region of interest" description="Disordered" evidence="1">
    <location>
        <begin position="51"/>
        <end position="77"/>
    </location>
</feature>
<sequence length="98" mass="11040">MSNSFTSQNENQFLNSNVVRNIRIIRNESGYGFTLSRYTIQDSQTNQFYQQKGSLLSSSSNSSFQQSKSNTNPNENNLNSYEIVFVKHVKVGGAAYIA</sequence>
<name>A0A814I078_9BILA</name>
<dbReference type="InterPro" id="IPR036034">
    <property type="entry name" value="PDZ_sf"/>
</dbReference>
<protein>
    <submittedName>
        <fullName evidence="2">Uncharacterized protein</fullName>
    </submittedName>
</protein>
<keyword evidence="3" id="KW-1185">Reference proteome</keyword>
<proteinExistence type="predicted"/>
<dbReference type="Proteomes" id="UP000663879">
    <property type="component" value="Unassembled WGS sequence"/>
</dbReference>
<organism evidence="2 3">
    <name type="scientific">Brachionus calyciflorus</name>
    <dbReference type="NCBI Taxonomy" id="104777"/>
    <lineage>
        <taxon>Eukaryota</taxon>
        <taxon>Metazoa</taxon>
        <taxon>Spiralia</taxon>
        <taxon>Gnathifera</taxon>
        <taxon>Rotifera</taxon>
        <taxon>Eurotatoria</taxon>
        <taxon>Monogononta</taxon>
        <taxon>Pseudotrocha</taxon>
        <taxon>Ploima</taxon>
        <taxon>Brachionidae</taxon>
        <taxon>Brachionus</taxon>
    </lineage>
</organism>
<accession>A0A814I078</accession>
<dbReference type="Gene3D" id="2.30.42.10">
    <property type="match status" value="1"/>
</dbReference>
<comment type="caution">
    <text evidence="2">The sequence shown here is derived from an EMBL/GenBank/DDBJ whole genome shotgun (WGS) entry which is preliminary data.</text>
</comment>
<evidence type="ECO:0000256" key="1">
    <source>
        <dbReference type="SAM" id="MobiDB-lite"/>
    </source>
</evidence>
<evidence type="ECO:0000313" key="2">
    <source>
        <dbReference type="EMBL" id="CAF1017081.1"/>
    </source>
</evidence>
<dbReference type="AlphaFoldDB" id="A0A814I078"/>
<reference evidence="2" key="1">
    <citation type="submission" date="2021-02" db="EMBL/GenBank/DDBJ databases">
        <authorList>
            <person name="Nowell W R."/>
        </authorList>
    </citation>
    <scope>NUCLEOTIDE SEQUENCE</scope>
    <source>
        <strain evidence="2">Ploen Becks lab</strain>
    </source>
</reference>
<gene>
    <name evidence="2" type="ORF">OXX778_LOCUS17185</name>
</gene>
<dbReference type="EMBL" id="CAJNOC010004311">
    <property type="protein sequence ID" value="CAF1017081.1"/>
    <property type="molecule type" value="Genomic_DNA"/>
</dbReference>
<evidence type="ECO:0000313" key="3">
    <source>
        <dbReference type="Proteomes" id="UP000663879"/>
    </source>
</evidence>
<feature type="non-terminal residue" evidence="2">
    <location>
        <position position="1"/>
    </location>
</feature>